<dbReference type="AlphaFoldDB" id="A0A0M3K718"/>
<organism evidence="5">
    <name type="scientific">Anisakis simplex</name>
    <name type="common">Herring worm</name>
    <dbReference type="NCBI Taxonomy" id="6269"/>
    <lineage>
        <taxon>Eukaryota</taxon>
        <taxon>Metazoa</taxon>
        <taxon>Ecdysozoa</taxon>
        <taxon>Nematoda</taxon>
        <taxon>Chromadorea</taxon>
        <taxon>Rhabditida</taxon>
        <taxon>Spirurina</taxon>
        <taxon>Ascaridomorpha</taxon>
        <taxon>Ascaridoidea</taxon>
        <taxon>Anisakidae</taxon>
        <taxon>Anisakis</taxon>
        <taxon>Anisakis simplex complex</taxon>
    </lineage>
</organism>
<accession>A0A0M3K718</accession>
<evidence type="ECO:0000313" key="3">
    <source>
        <dbReference type="EMBL" id="VDK57028.1"/>
    </source>
</evidence>
<sequence length="109" mass="11637">MCRSIIVVLLISCLVLINAGVIRLDGDDDDDDSNPTSESDTTSRSKGGGSLRGKATPSPRPQANIRKPQPKHLSDITPSPSFDEIVLSTDAPPGFVCSTCLKFVKKLAR</sequence>
<feature type="signal peptide" evidence="2">
    <location>
        <begin position="1"/>
        <end position="19"/>
    </location>
</feature>
<evidence type="ECO:0000256" key="1">
    <source>
        <dbReference type="SAM" id="MobiDB-lite"/>
    </source>
</evidence>
<name>A0A0M3K718_ANISI</name>
<feature type="region of interest" description="Disordered" evidence="1">
    <location>
        <begin position="24"/>
        <end position="83"/>
    </location>
</feature>
<dbReference type="WBParaSite" id="ASIM_0001675901-mRNA-1">
    <property type="protein sequence ID" value="ASIM_0001675901-mRNA-1"/>
    <property type="gene ID" value="ASIM_0001675901"/>
</dbReference>
<reference evidence="3 4" key="2">
    <citation type="submission" date="2018-11" db="EMBL/GenBank/DDBJ databases">
        <authorList>
            <consortium name="Pathogen Informatics"/>
        </authorList>
    </citation>
    <scope>NUCLEOTIDE SEQUENCE [LARGE SCALE GENOMIC DNA]</scope>
</reference>
<evidence type="ECO:0000313" key="4">
    <source>
        <dbReference type="Proteomes" id="UP000267096"/>
    </source>
</evidence>
<protein>
    <submittedName>
        <fullName evidence="5">Secreted protein</fullName>
    </submittedName>
</protein>
<proteinExistence type="predicted"/>
<keyword evidence="4" id="KW-1185">Reference proteome</keyword>
<feature type="compositionally biased region" description="Low complexity" evidence="1">
    <location>
        <begin position="34"/>
        <end position="45"/>
    </location>
</feature>
<evidence type="ECO:0000256" key="2">
    <source>
        <dbReference type="SAM" id="SignalP"/>
    </source>
</evidence>
<reference evidence="5" key="1">
    <citation type="submission" date="2017-02" db="UniProtKB">
        <authorList>
            <consortium name="WormBaseParasite"/>
        </authorList>
    </citation>
    <scope>IDENTIFICATION</scope>
</reference>
<gene>
    <name evidence="3" type="ORF">ASIM_LOCUS16166</name>
</gene>
<feature type="chain" id="PRO_5043121430" evidence="2">
    <location>
        <begin position="20"/>
        <end position="109"/>
    </location>
</feature>
<dbReference type="Proteomes" id="UP000267096">
    <property type="component" value="Unassembled WGS sequence"/>
</dbReference>
<keyword evidence="2" id="KW-0732">Signal</keyword>
<dbReference type="EMBL" id="UYRR01032863">
    <property type="protein sequence ID" value="VDK57028.1"/>
    <property type="molecule type" value="Genomic_DNA"/>
</dbReference>
<evidence type="ECO:0000313" key="5">
    <source>
        <dbReference type="WBParaSite" id="ASIM_0001675901-mRNA-1"/>
    </source>
</evidence>